<evidence type="ECO:0000259" key="5">
    <source>
        <dbReference type="Pfam" id="PF00447"/>
    </source>
</evidence>
<gene>
    <name evidence="6" type="ORF">THAPSDRAFT_264847</name>
</gene>
<evidence type="ECO:0000313" key="6">
    <source>
        <dbReference type="EMBL" id="EED87689.1"/>
    </source>
</evidence>
<feature type="region of interest" description="Disordered" evidence="4">
    <location>
        <begin position="15"/>
        <end position="46"/>
    </location>
</feature>
<organism evidence="6 7">
    <name type="scientific">Thalassiosira pseudonana</name>
    <name type="common">Marine diatom</name>
    <name type="synonym">Cyclotella nana</name>
    <dbReference type="NCBI Taxonomy" id="35128"/>
    <lineage>
        <taxon>Eukaryota</taxon>
        <taxon>Sar</taxon>
        <taxon>Stramenopiles</taxon>
        <taxon>Ochrophyta</taxon>
        <taxon>Bacillariophyta</taxon>
        <taxon>Coscinodiscophyceae</taxon>
        <taxon>Thalassiosirophycidae</taxon>
        <taxon>Thalassiosirales</taxon>
        <taxon>Thalassiosiraceae</taxon>
        <taxon>Thalassiosira</taxon>
    </lineage>
</organism>
<dbReference type="PaxDb" id="35128-Thaps264847"/>
<dbReference type="EMBL" id="CM000653">
    <property type="protein sequence ID" value="EED87689.1"/>
    <property type="molecule type" value="Genomic_DNA"/>
</dbReference>
<reference evidence="6 7" key="2">
    <citation type="journal article" date="2008" name="Nature">
        <title>The Phaeodactylum genome reveals the evolutionary history of diatom genomes.</title>
        <authorList>
            <person name="Bowler C."/>
            <person name="Allen A.E."/>
            <person name="Badger J.H."/>
            <person name="Grimwood J."/>
            <person name="Jabbari K."/>
            <person name="Kuo A."/>
            <person name="Maheswari U."/>
            <person name="Martens C."/>
            <person name="Maumus F."/>
            <person name="Otillar R.P."/>
            <person name="Rayko E."/>
            <person name="Salamov A."/>
            <person name="Vandepoele K."/>
            <person name="Beszteri B."/>
            <person name="Gruber A."/>
            <person name="Heijde M."/>
            <person name="Katinka M."/>
            <person name="Mock T."/>
            <person name="Valentin K."/>
            <person name="Verret F."/>
            <person name="Berges J.A."/>
            <person name="Brownlee C."/>
            <person name="Cadoret J.P."/>
            <person name="Chiovitti A."/>
            <person name="Choi C.J."/>
            <person name="Coesel S."/>
            <person name="De Martino A."/>
            <person name="Detter J.C."/>
            <person name="Durkin C."/>
            <person name="Falciatore A."/>
            <person name="Fournet J."/>
            <person name="Haruta M."/>
            <person name="Huysman M.J."/>
            <person name="Jenkins B.D."/>
            <person name="Jiroutova K."/>
            <person name="Jorgensen R.E."/>
            <person name="Joubert Y."/>
            <person name="Kaplan A."/>
            <person name="Kroger N."/>
            <person name="Kroth P.G."/>
            <person name="La Roche J."/>
            <person name="Lindquist E."/>
            <person name="Lommer M."/>
            <person name="Martin-Jezequel V."/>
            <person name="Lopez P.J."/>
            <person name="Lucas S."/>
            <person name="Mangogna M."/>
            <person name="McGinnis K."/>
            <person name="Medlin L.K."/>
            <person name="Montsant A."/>
            <person name="Oudot-Le Secq M.P."/>
            <person name="Napoli C."/>
            <person name="Obornik M."/>
            <person name="Parker M.S."/>
            <person name="Petit J.L."/>
            <person name="Porcel B.M."/>
            <person name="Poulsen N."/>
            <person name="Robison M."/>
            <person name="Rychlewski L."/>
            <person name="Rynearson T.A."/>
            <person name="Schmutz J."/>
            <person name="Shapiro H."/>
            <person name="Siaut M."/>
            <person name="Stanley M."/>
            <person name="Sussman M.R."/>
            <person name="Taylor A.R."/>
            <person name="Vardi A."/>
            <person name="von Dassow P."/>
            <person name="Vyverman W."/>
            <person name="Willis A."/>
            <person name="Wyrwicz L.S."/>
            <person name="Rokhsar D.S."/>
            <person name="Weissenbach J."/>
            <person name="Armbrust E.V."/>
            <person name="Green B.R."/>
            <person name="Van de Peer Y."/>
            <person name="Grigoriev I.V."/>
        </authorList>
    </citation>
    <scope>NUCLEOTIDE SEQUENCE [LARGE SCALE GENOMIC DNA]</scope>
    <source>
        <strain evidence="6 7">CCMP1335</strain>
    </source>
</reference>
<feature type="non-terminal residue" evidence="6">
    <location>
        <position position="119"/>
    </location>
</feature>
<dbReference type="Proteomes" id="UP000001449">
    <property type="component" value="Chromosome 22"/>
</dbReference>
<dbReference type="PANTHER" id="PTHR10015:SF206">
    <property type="entry name" value="HSF-TYPE DNA-BINDING DOMAIN-CONTAINING PROTEIN"/>
    <property type="match status" value="1"/>
</dbReference>
<dbReference type="HOGENOM" id="CLU_2066195_0_0_1"/>
<evidence type="ECO:0000256" key="4">
    <source>
        <dbReference type="SAM" id="MobiDB-lite"/>
    </source>
</evidence>
<keyword evidence="2" id="KW-0238">DNA-binding</keyword>
<feature type="domain" description="HSF-type DNA-binding" evidence="5">
    <location>
        <begin position="53"/>
        <end position="119"/>
    </location>
</feature>
<dbReference type="PANTHER" id="PTHR10015">
    <property type="entry name" value="HEAT SHOCK TRANSCRIPTION FACTOR"/>
    <property type="match status" value="1"/>
</dbReference>
<dbReference type="GeneID" id="7443925"/>
<accession>B8CFT5</accession>
<name>B8CFT5_THAPS</name>
<dbReference type="Gene3D" id="1.10.10.10">
    <property type="entry name" value="Winged helix-like DNA-binding domain superfamily/Winged helix DNA-binding domain"/>
    <property type="match status" value="1"/>
</dbReference>
<protein>
    <recommendedName>
        <fullName evidence="5">HSF-type DNA-binding domain-containing protein</fullName>
    </recommendedName>
</protein>
<dbReference type="KEGG" id="tps:THAPSDRAFT_264847"/>
<keyword evidence="3" id="KW-0539">Nucleus</keyword>
<dbReference type="RefSeq" id="XP_002294909.1">
    <property type="nucleotide sequence ID" value="XM_002294873.1"/>
</dbReference>
<dbReference type="InterPro" id="IPR036390">
    <property type="entry name" value="WH_DNA-bd_sf"/>
</dbReference>
<proteinExistence type="predicted"/>
<dbReference type="GO" id="GO:0005634">
    <property type="term" value="C:nucleus"/>
    <property type="evidence" value="ECO:0007669"/>
    <property type="project" value="UniProtKB-SubCell"/>
</dbReference>
<comment type="subcellular location">
    <subcellularLocation>
        <location evidence="1">Nucleus</location>
    </subcellularLocation>
</comment>
<dbReference type="SUPFAM" id="SSF46785">
    <property type="entry name" value="Winged helix' DNA-binding domain"/>
    <property type="match status" value="1"/>
</dbReference>
<evidence type="ECO:0000256" key="3">
    <source>
        <dbReference type="ARBA" id="ARBA00023242"/>
    </source>
</evidence>
<dbReference type="InterPro" id="IPR000232">
    <property type="entry name" value="HSF_DNA-bd"/>
</dbReference>
<dbReference type="InterPro" id="IPR036388">
    <property type="entry name" value="WH-like_DNA-bd_sf"/>
</dbReference>
<dbReference type="AlphaFoldDB" id="B8CFT5"/>
<keyword evidence="7" id="KW-1185">Reference proteome</keyword>
<dbReference type="Pfam" id="PF00447">
    <property type="entry name" value="HSF_DNA-bind"/>
    <property type="match status" value="1"/>
</dbReference>
<reference evidence="6 7" key="1">
    <citation type="journal article" date="2004" name="Science">
        <title>The genome of the diatom Thalassiosira pseudonana: ecology, evolution, and metabolism.</title>
        <authorList>
            <person name="Armbrust E.V."/>
            <person name="Berges J.A."/>
            <person name="Bowler C."/>
            <person name="Green B.R."/>
            <person name="Martinez D."/>
            <person name="Putnam N.H."/>
            <person name="Zhou S."/>
            <person name="Allen A.E."/>
            <person name="Apt K.E."/>
            <person name="Bechner M."/>
            <person name="Brzezinski M.A."/>
            <person name="Chaal B.K."/>
            <person name="Chiovitti A."/>
            <person name="Davis A.K."/>
            <person name="Demarest M.S."/>
            <person name="Detter J.C."/>
            <person name="Glavina T."/>
            <person name="Goodstein D."/>
            <person name="Hadi M.Z."/>
            <person name="Hellsten U."/>
            <person name="Hildebrand M."/>
            <person name="Jenkins B.D."/>
            <person name="Jurka J."/>
            <person name="Kapitonov V.V."/>
            <person name="Kroger N."/>
            <person name="Lau W.W."/>
            <person name="Lane T.W."/>
            <person name="Larimer F.W."/>
            <person name="Lippmeier J.C."/>
            <person name="Lucas S."/>
            <person name="Medina M."/>
            <person name="Montsant A."/>
            <person name="Obornik M."/>
            <person name="Parker M.S."/>
            <person name="Palenik B."/>
            <person name="Pazour G.J."/>
            <person name="Richardson P.M."/>
            <person name="Rynearson T.A."/>
            <person name="Saito M.A."/>
            <person name="Schwartz D.C."/>
            <person name="Thamatrakoln K."/>
            <person name="Valentin K."/>
            <person name="Vardi A."/>
            <person name="Wilkerson F.P."/>
            <person name="Rokhsar D.S."/>
        </authorList>
    </citation>
    <scope>NUCLEOTIDE SEQUENCE [LARGE SCALE GENOMIC DNA]</scope>
    <source>
        <strain evidence="6 7">CCMP1335</strain>
    </source>
</reference>
<dbReference type="GO" id="GO:0003700">
    <property type="term" value="F:DNA-binding transcription factor activity"/>
    <property type="evidence" value="ECO:0007669"/>
    <property type="project" value="InterPro"/>
</dbReference>
<dbReference type="GO" id="GO:0043565">
    <property type="term" value="F:sequence-specific DNA binding"/>
    <property type="evidence" value="ECO:0007669"/>
    <property type="project" value="InterPro"/>
</dbReference>
<dbReference type="InParanoid" id="B8CFT5"/>
<evidence type="ECO:0000256" key="2">
    <source>
        <dbReference type="ARBA" id="ARBA00023125"/>
    </source>
</evidence>
<evidence type="ECO:0000313" key="7">
    <source>
        <dbReference type="Proteomes" id="UP000001449"/>
    </source>
</evidence>
<evidence type="ECO:0000256" key="1">
    <source>
        <dbReference type="ARBA" id="ARBA00004123"/>
    </source>
</evidence>
<sequence length="119" mass="13685">MFHYQYQRGLSPSISHFNGNDHRDSSPRILSISSPALPTTAGGTKTKTKEDVFPLQLYTLLESVDAMGFTTLPITWLPHGRAFVVKDTDVFVREVMPRFWTATKFRSFTRQLSLWGYKR</sequence>